<keyword evidence="8" id="KW-0492">Microsome</keyword>
<comment type="similarity">
    <text evidence="4">Belongs to the cytochrome P450 family.</text>
</comment>
<evidence type="ECO:0000313" key="17">
    <source>
        <dbReference type="Proteomes" id="UP000466442"/>
    </source>
</evidence>
<evidence type="ECO:0000256" key="4">
    <source>
        <dbReference type="ARBA" id="ARBA00010617"/>
    </source>
</evidence>
<evidence type="ECO:0000256" key="10">
    <source>
        <dbReference type="ARBA" id="ARBA00023004"/>
    </source>
</evidence>
<dbReference type="CDD" id="cd11056">
    <property type="entry name" value="CYP6-like"/>
    <property type="match status" value="1"/>
</dbReference>
<keyword evidence="7" id="KW-0256">Endoplasmic reticulum</keyword>
<keyword evidence="17" id="KW-1185">Reference proteome</keyword>
<keyword evidence="15" id="KW-1133">Transmembrane helix</keyword>
<evidence type="ECO:0000256" key="1">
    <source>
        <dbReference type="ARBA" id="ARBA00001971"/>
    </source>
</evidence>
<keyword evidence="12 15" id="KW-0472">Membrane</keyword>
<keyword evidence="11" id="KW-0503">Monooxygenase</keyword>
<proteinExistence type="inferred from homology"/>
<dbReference type="Pfam" id="PF00067">
    <property type="entry name" value="p450"/>
    <property type="match status" value="1"/>
</dbReference>
<feature type="region of interest" description="Disordered" evidence="14">
    <location>
        <begin position="608"/>
        <end position="632"/>
    </location>
</feature>
<evidence type="ECO:0000256" key="9">
    <source>
        <dbReference type="ARBA" id="ARBA00023002"/>
    </source>
</evidence>
<dbReference type="FunFam" id="1.10.630.10:FF:000042">
    <property type="entry name" value="Cytochrome P450"/>
    <property type="match status" value="1"/>
</dbReference>
<sequence>MVTLMELAVLAVSIVVAYVVYKSIKLSNFFDNLGLPYIKPIWPFGSDVKGLLMREHPVSTLTKLYYQLEPHKMGGFYNAVKPTIMIRDPELVHRVYTTDFGHFVDRGVIANSKRNPLDGHLFLLNGAKWRFMRAKLSPIFTSGKLKFMYAEMKKCVDTFIAHLEKTVPFGKDIDMKENSVGFTIEVISSCAFGIESKSIGNPNSEFVLFSKTLFTPSTVTMIKALTRLIAPWLFNLLRLKQRPKETEDFVMNIVKQSFHHRLTTGYSRNDFMQLLLQLKEKGSVEVEEHEKDEEDHQESRFQMTDSAEKEVIELDDGLLGAQVFGFLVAGFETTSSTIYHLTYLLSQNQDCQDKAREEVNRLLAKHGDFTYDMLRELTYLSNCIDETLRLFPPLPFMVRVCTKEYTFPDGTTIPKGTAINIPVYSLHHDPKYFPEPEKFKPERFEQPITRGAYSPFGDGPRICIGKRFALVEIKLAMARLLHTFRFLPGSTKKDKIVFKPRRRSTSAFQMAASAPADDDVAHPPRQVFIAGISGYNLPHSPPSPPPQFYEPMVRGSLATLSVDVTPTPHLPASTPWVPQMPMEDQGGGGAIGSRQLLDVETLPRVHNLSGVSTSSDTNNNSRDVPQSMVPPSYEEALKSPRQIVIQDSYISAVYAPPYPPAYPCDHIPRRNCSFCSPQRCSFSRTGRVRRPRPRSSVAYLRSSPWPRILLFSFTFIFFIVLTSVMYNIILVEPFFYPGLCPSPTCTSSTPVPNHGIQPN</sequence>
<dbReference type="SUPFAM" id="SSF48264">
    <property type="entry name" value="Cytochrome P450"/>
    <property type="match status" value="1"/>
</dbReference>
<dbReference type="PANTHER" id="PTHR24292:SF93">
    <property type="entry name" value="CYTOCHROME P450 310A1-RELATED"/>
    <property type="match status" value="1"/>
</dbReference>
<dbReference type="InterPro" id="IPR002401">
    <property type="entry name" value="Cyt_P450_E_grp-I"/>
</dbReference>
<evidence type="ECO:0000256" key="14">
    <source>
        <dbReference type="SAM" id="MobiDB-lite"/>
    </source>
</evidence>
<dbReference type="InterPro" id="IPR036396">
    <property type="entry name" value="Cyt_P450_sf"/>
</dbReference>
<dbReference type="InterPro" id="IPR050476">
    <property type="entry name" value="Insect_CytP450_Detox"/>
</dbReference>
<comment type="subcellular location">
    <subcellularLocation>
        <location evidence="3">Endoplasmic reticulum membrane</location>
        <topology evidence="3">Peripheral membrane protein</topology>
    </subcellularLocation>
    <subcellularLocation>
        <location evidence="2">Microsome membrane</location>
        <topology evidence="2">Peripheral membrane protein</topology>
    </subcellularLocation>
</comment>
<organism evidence="16 17">
    <name type="scientific">Apolygus lucorum</name>
    <name type="common">Small green plant bug</name>
    <name type="synonym">Lygocoris lucorum</name>
    <dbReference type="NCBI Taxonomy" id="248454"/>
    <lineage>
        <taxon>Eukaryota</taxon>
        <taxon>Metazoa</taxon>
        <taxon>Ecdysozoa</taxon>
        <taxon>Arthropoda</taxon>
        <taxon>Hexapoda</taxon>
        <taxon>Insecta</taxon>
        <taxon>Pterygota</taxon>
        <taxon>Neoptera</taxon>
        <taxon>Paraneoptera</taxon>
        <taxon>Hemiptera</taxon>
        <taxon>Heteroptera</taxon>
        <taxon>Panheteroptera</taxon>
        <taxon>Cimicomorpha</taxon>
        <taxon>Miridae</taxon>
        <taxon>Mirini</taxon>
        <taxon>Apolygus</taxon>
    </lineage>
</organism>
<evidence type="ECO:0000256" key="5">
    <source>
        <dbReference type="ARBA" id="ARBA00022617"/>
    </source>
</evidence>
<evidence type="ECO:0008006" key="18">
    <source>
        <dbReference type="Google" id="ProtNLM"/>
    </source>
</evidence>
<evidence type="ECO:0000256" key="13">
    <source>
        <dbReference type="PIRSR" id="PIRSR602401-1"/>
    </source>
</evidence>
<dbReference type="GO" id="GO:0016705">
    <property type="term" value="F:oxidoreductase activity, acting on paired donors, with incorporation or reduction of molecular oxygen"/>
    <property type="evidence" value="ECO:0007669"/>
    <property type="project" value="InterPro"/>
</dbReference>
<evidence type="ECO:0000256" key="6">
    <source>
        <dbReference type="ARBA" id="ARBA00022723"/>
    </source>
</evidence>
<feature type="binding site" description="axial binding residue" evidence="13">
    <location>
        <position position="463"/>
    </location>
    <ligand>
        <name>heme</name>
        <dbReference type="ChEBI" id="CHEBI:30413"/>
    </ligand>
    <ligandPart>
        <name>Fe</name>
        <dbReference type="ChEBI" id="CHEBI:18248"/>
    </ligandPart>
</feature>
<dbReference type="AlphaFoldDB" id="A0A8S9X2S5"/>
<dbReference type="PRINTS" id="PR00385">
    <property type="entry name" value="P450"/>
</dbReference>
<dbReference type="PANTHER" id="PTHR24292">
    <property type="entry name" value="CYTOCHROME P450"/>
    <property type="match status" value="1"/>
</dbReference>
<evidence type="ECO:0000256" key="3">
    <source>
        <dbReference type="ARBA" id="ARBA00004406"/>
    </source>
</evidence>
<dbReference type="PRINTS" id="PR00463">
    <property type="entry name" value="EP450I"/>
</dbReference>
<dbReference type="InterPro" id="IPR001128">
    <property type="entry name" value="Cyt_P450"/>
</dbReference>
<evidence type="ECO:0000256" key="12">
    <source>
        <dbReference type="ARBA" id="ARBA00023136"/>
    </source>
</evidence>
<evidence type="ECO:0000313" key="16">
    <source>
        <dbReference type="EMBL" id="KAF6203282.1"/>
    </source>
</evidence>
<dbReference type="GO" id="GO:0005506">
    <property type="term" value="F:iron ion binding"/>
    <property type="evidence" value="ECO:0007669"/>
    <property type="project" value="InterPro"/>
</dbReference>
<dbReference type="EMBL" id="WIXP02000011">
    <property type="protein sequence ID" value="KAF6203282.1"/>
    <property type="molecule type" value="Genomic_DNA"/>
</dbReference>
<name>A0A8S9X2S5_APOLU</name>
<dbReference type="InterPro" id="IPR017972">
    <property type="entry name" value="Cyt_P450_CS"/>
</dbReference>
<dbReference type="GO" id="GO:0004497">
    <property type="term" value="F:monooxygenase activity"/>
    <property type="evidence" value="ECO:0007669"/>
    <property type="project" value="UniProtKB-KW"/>
</dbReference>
<evidence type="ECO:0000256" key="8">
    <source>
        <dbReference type="ARBA" id="ARBA00022848"/>
    </source>
</evidence>
<accession>A0A8S9X2S5</accession>
<feature type="transmembrane region" description="Helical" evidence="15">
    <location>
        <begin position="708"/>
        <end position="729"/>
    </location>
</feature>
<keyword evidence="9" id="KW-0560">Oxidoreductase</keyword>
<evidence type="ECO:0000256" key="2">
    <source>
        <dbReference type="ARBA" id="ARBA00004174"/>
    </source>
</evidence>
<evidence type="ECO:0000256" key="11">
    <source>
        <dbReference type="ARBA" id="ARBA00023033"/>
    </source>
</evidence>
<keyword evidence="15" id="KW-0812">Transmembrane</keyword>
<keyword evidence="6 13" id="KW-0479">Metal-binding</keyword>
<dbReference type="Proteomes" id="UP000466442">
    <property type="component" value="Unassembled WGS sequence"/>
</dbReference>
<dbReference type="GO" id="GO:0005789">
    <property type="term" value="C:endoplasmic reticulum membrane"/>
    <property type="evidence" value="ECO:0007669"/>
    <property type="project" value="UniProtKB-SubCell"/>
</dbReference>
<dbReference type="OrthoDB" id="2789670at2759"/>
<comment type="cofactor">
    <cofactor evidence="1 13">
        <name>heme</name>
        <dbReference type="ChEBI" id="CHEBI:30413"/>
    </cofactor>
</comment>
<feature type="compositionally biased region" description="Low complexity" evidence="14">
    <location>
        <begin position="612"/>
        <end position="621"/>
    </location>
</feature>
<reference evidence="16" key="1">
    <citation type="journal article" date="2021" name="Mol. Ecol. Resour.">
        <title>Apolygus lucorum genome provides insights into omnivorousness and mesophyll feeding.</title>
        <authorList>
            <person name="Liu Y."/>
            <person name="Liu H."/>
            <person name="Wang H."/>
            <person name="Huang T."/>
            <person name="Liu B."/>
            <person name="Yang B."/>
            <person name="Yin L."/>
            <person name="Li B."/>
            <person name="Zhang Y."/>
            <person name="Zhang S."/>
            <person name="Jiang F."/>
            <person name="Zhang X."/>
            <person name="Ren Y."/>
            <person name="Wang B."/>
            <person name="Wang S."/>
            <person name="Lu Y."/>
            <person name="Wu K."/>
            <person name="Fan W."/>
            <person name="Wang G."/>
        </authorList>
    </citation>
    <scope>NUCLEOTIDE SEQUENCE</scope>
    <source>
        <strain evidence="16">12Hb</strain>
    </source>
</reference>
<evidence type="ECO:0000256" key="15">
    <source>
        <dbReference type="SAM" id="Phobius"/>
    </source>
</evidence>
<keyword evidence="10 13" id="KW-0408">Iron</keyword>
<comment type="caution">
    <text evidence="16">The sequence shown here is derived from an EMBL/GenBank/DDBJ whole genome shotgun (WGS) entry which is preliminary data.</text>
</comment>
<dbReference type="Gene3D" id="1.10.630.10">
    <property type="entry name" value="Cytochrome P450"/>
    <property type="match status" value="1"/>
</dbReference>
<gene>
    <name evidence="16" type="ORF">GE061_003700</name>
</gene>
<evidence type="ECO:0000256" key="7">
    <source>
        <dbReference type="ARBA" id="ARBA00022824"/>
    </source>
</evidence>
<protein>
    <recommendedName>
        <fullName evidence="18">Cytochrome P450</fullName>
    </recommendedName>
</protein>
<dbReference type="PROSITE" id="PS00086">
    <property type="entry name" value="CYTOCHROME_P450"/>
    <property type="match status" value="1"/>
</dbReference>
<keyword evidence="5 13" id="KW-0349">Heme</keyword>
<dbReference type="GO" id="GO:0020037">
    <property type="term" value="F:heme binding"/>
    <property type="evidence" value="ECO:0007669"/>
    <property type="project" value="InterPro"/>
</dbReference>